<dbReference type="AlphaFoldDB" id="A0A2X0MJC5"/>
<feature type="compositionally biased region" description="Basic and acidic residues" evidence="1">
    <location>
        <begin position="527"/>
        <end position="541"/>
    </location>
</feature>
<dbReference type="InterPro" id="IPR011009">
    <property type="entry name" value="Kinase-like_dom_sf"/>
</dbReference>
<gene>
    <name evidence="2" type="primary">BQ5605_C002g01015</name>
    <name evidence="2" type="ORF">BQ5605_C002G01015</name>
</gene>
<dbReference type="SUPFAM" id="SSF56112">
    <property type="entry name" value="Protein kinase-like (PK-like)"/>
    <property type="match status" value="1"/>
</dbReference>
<protein>
    <submittedName>
        <fullName evidence="2">BQ5605_C002g01015 protein</fullName>
    </submittedName>
</protein>
<accession>A0A2X0MJC5</accession>
<evidence type="ECO:0000313" key="3">
    <source>
        <dbReference type="Proteomes" id="UP000249464"/>
    </source>
</evidence>
<evidence type="ECO:0000256" key="1">
    <source>
        <dbReference type="SAM" id="MobiDB-lite"/>
    </source>
</evidence>
<name>A0A2X0MJC5_9BASI</name>
<dbReference type="Proteomes" id="UP000249464">
    <property type="component" value="Unassembled WGS sequence"/>
</dbReference>
<proteinExistence type="predicted"/>
<reference evidence="2 3" key="1">
    <citation type="submission" date="2016-11" db="EMBL/GenBank/DDBJ databases">
        <authorList>
            <person name="Jaros S."/>
            <person name="Januszkiewicz K."/>
            <person name="Wedrychowicz H."/>
        </authorList>
    </citation>
    <scope>NUCLEOTIDE SEQUENCE [LARGE SCALE GENOMIC DNA]</scope>
</reference>
<sequence length="691" mass="77182">MSFIEPKVNLSGPFCALPAVDWDLAVHGRCGAVLQPAHRSTRIPNELPPLPPEARHPVMALMDSSLLKRLEQTLAAFLDEHELLSAVLSKTEELLKQTPAPLLCTRGPTCTATVHDLRIRVLEPLLKFLLDQLELKSNPGASPSSHYRLQFRPQDPSQPDGVTLALMKDRPGTCVALMVIHFEEDDDFLSFGPQSNLFARKGECRYHLHHERPIPLQNGGRSHGAQAILNKLALLMESAVERHPETGEVIVPVRFGMILSTQLGIFAEASAYPSRVFALARAQNLCDSAFPVAKPQNPKDFGLIYSPLFHTIGAMHTLHMENSTLTRGSVALMFLASMIDHLAKAPEPPFEVVQRLFGQTDSTDPKRWTFQRKPRRRMLKQGWTPPSSVEVFSVDPYRVEAKLSLAAWPPRISISNGRMPETRSGYEAFKEAHIRIDEAQTVSAPVYLAPALLSFLLAFRPKRHCDDAKEGFLSDLVDVEPQSLLHLVLPEFIAEGGFAAVRAGLLIGSSSVPDLSMDEYLSSSMDEQQHSDSDADTEMHTAEADRLGSSTWIPRTSIPKDQAVVFKSFWDVPSGVHEALFYEHVFPLLPSEARALLPTYHGAYRDSKGTNLGIILGYGGRPIDEKEVDEVLKTKVADAFRVFDKCGVEHMDRELRNVLVRNDGSLCIIDWNLARLNFDRRFLKYGTEFRW</sequence>
<keyword evidence="3" id="KW-1185">Reference proteome</keyword>
<feature type="region of interest" description="Disordered" evidence="1">
    <location>
        <begin position="522"/>
        <end position="541"/>
    </location>
</feature>
<organism evidence="2 3">
    <name type="scientific">Microbotryum silenes-dioicae</name>
    <dbReference type="NCBI Taxonomy" id="796604"/>
    <lineage>
        <taxon>Eukaryota</taxon>
        <taxon>Fungi</taxon>
        <taxon>Dikarya</taxon>
        <taxon>Basidiomycota</taxon>
        <taxon>Pucciniomycotina</taxon>
        <taxon>Microbotryomycetes</taxon>
        <taxon>Microbotryales</taxon>
        <taxon>Microbotryaceae</taxon>
        <taxon>Microbotryum</taxon>
    </lineage>
</organism>
<dbReference type="EMBL" id="FQNC01000041">
    <property type="protein sequence ID" value="SGY29110.1"/>
    <property type="molecule type" value="Genomic_DNA"/>
</dbReference>
<evidence type="ECO:0000313" key="2">
    <source>
        <dbReference type="EMBL" id="SGY29110.1"/>
    </source>
</evidence>
<dbReference type="STRING" id="796604.A0A2X0MJC5"/>